<dbReference type="RefSeq" id="WP_265895512.1">
    <property type="nucleotide sequence ID" value="NZ_JAPIVE010000001.1"/>
</dbReference>
<dbReference type="PANTHER" id="PTHR23404">
    <property type="entry name" value="MOLYBDOPTERIN SYNTHASE RELATED"/>
    <property type="match status" value="1"/>
</dbReference>
<dbReference type="SUPFAM" id="SSF54690">
    <property type="entry name" value="Molybdopterin synthase subunit MoaE"/>
    <property type="match status" value="1"/>
</dbReference>
<proteinExistence type="inferred from homology"/>
<dbReference type="AlphaFoldDB" id="A0AA42CTK7"/>
<dbReference type="GO" id="GO:0030366">
    <property type="term" value="F:molybdopterin synthase activity"/>
    <property type="evidence" value="ECO:0007669"/>
    <property type="project" value="UniProtKB-EC"/>
</dbReference>
<evidence type="ECO:0000256" key="3">
    <source>
        <dbReference type="ARBA" id="ARBA00011950"/>
    </source>
</evidence>
<accession>A0AA42CTK7</accession>
<comment type="subunit">
    <text evidence="6">Heterotetramer of 2 MoaD subunits and 2 MoaE subunits. Also stable as homodimer. The enzyme changes between these two forms during catalysis.</text>
</comment>
<comment type="catalytic activity">
    <reaction evidence="11">
        <text>2 [molybdopterin-synthase sulfur-carrier protein]-C-terminal-Gly-aminoethanethioate + cyclic pyranopterin phosphate + H2O = molybdopterin + 2 [molybdopterin-synthase sulfur-carrier protein]-C-terminal Gly-Gly + 2 H(+)</text>
        <dbReference type="Rhea" id="RHEA:26333"/>
        <dbReference type="Rhea" id="RHEA-COMP:12202"/>
        <dbReference type="Rhea" id="RHEA-COMP:19907"/>
        <dbReference type="ChEBI" id="CHEBI:15377"/>
        <dbReference type="ChEBI" id="CHEBI:15378"/>
        <dbReference type="ChEBI" id="CHEBI:58698"/>
        <dbReference type="ChEBI" id="CHEBI:59648"/>
        <dbReference type="ChEBI" id="CHEBI:90778"/>
        <dbReference type="ChEBI" id="CHEBI:232372"/>
        <dbReference type="EC" id="2.8.1.12"/>
    </reaction>
</comment>
<evidence type="ECO:0000256" key="10">
    <source>
        <dbReference type="ARBA" id="ARBA00032474"/>
    </source>
</evidence>
<comment type="caution">
    <text evidence="12">The sequence shown here is derived from an EMBL/GenBank/DDBJ whole genome shotgun (WGS) entry which is preliminary data.</text>
</comment>
<evidence type="ECO:0000256" key="6">
    <source>
        <dbReference type="ARBA" id="ARBA00026066"/>
    </source>
</evidence>
<dbReference type="EC" id="2.8.1.12" evidence="3"/>
<protein>
    <recommendedName>
        <fullName evidence="4">Molybdopterin synthase catalytic subunit</fullName>
        <ecNumber evidence="3">2.8.1.12</ecNumber>
    </recommendedName>
    <alternativeName>
        <fullName evidence="9">MPT synthase subunit 2</fullName>
    </alternativeName>
    <alternativeName>
        <fullName evidence="7">Molybdenum cofactor biosynthesis protein E</fullName>
    </alternativeName>
    <alternativeName>
        <fullName evidence="8">Molybdopterin-converting factor large subunit</fullName>
    </alternativeName>
    <alternativeName>
        <fullName evidence="10">Molybdopterin-converting factor subunit 2</fullName>
    </alternativeName>
</protein>
<gene>
    <name evidence="12" type="ORF">OQ287_02815</name>
</gene>
<dbReference type="Gene3D" id="3.90.1170.40">
    <property type="entry name" value="Molybdopterin biosynthesis MoaE subunit"/>
    <property type="match status" value="1"/>
</dbReference>
<name>A0AA42CTK7_9GAMM</name>
<evidence type="ECO:0000256" key="5">
    <source>
        <dbReference type="ARBA" id="ARBA00023150"/>
    </source>
</evidence>
<evidence type="ECO:0000256" key="9">
    <source>
        <dbReference type="ARBA" id="ARBA00030781"/>
    </source>
</evidence>
<sequence>MIRIQQEPFDVSHEYDVLVGETGSIGAVVSFVGRVRDLADEQVCGLTLEHYPGMTESVLADLVDDAMIRWSLEGVSVIHRTGYLGRGEDIVLVMTASAHRHAAFESCDYIMDHLKTRAPFWKKEHTQEEVCWVAAKELDDKAVSRWRDK</sequence>
<organism evidence="12 13">
    <name type="scientific">Larsenimonas rhizosphaerae</name>
    <dbReference type="NCBI Taxonomy" id="2944682"/>
    <lineage>
        <taxon>Bacteria</taxon>
        <taxon>Pseudomonadati</taxon>
        <taxon>Pseudomonadota</taxon>
        <taxon>Gammaproteobacteria</taxon>
        <taxon>Oceanospirillales</taxon>
        <taxon>Halomonadaceae</taxon>
        <taxon>Larsenimonas</taxon>
    </lineage>
</organism>
<keyword evidence="5" id="KW-0501">Molybdenum cofactor biosynthesis</keyword>
<dbReference type="InterPro" id="IPR036563">
    <property type="entry name" value="MoaE_sf"/>
</dbReference>
<evidence type="ECO:0000256" key="2">
    <source>
        <dbReference type="ARBA" id="ARBA00005426"/>
    </source>
</evidence>
<evidence type="ECO:0000256" key="1">
    <source>
        <dbReference type="ARBA" id="ARBA00005046"/>
    </source>
</evidence>
<evidence type="ECO:0000256" key="4">
    <source>
        <dbReference type="ARBA" id="ARBA00013858"/>
    </source>
</evidence>
<evidence type="ECO:0000256" key="11">
    <source>
        <dbReference type="ARBA" id="ARBA00049878"/>
    </source>
</evidence>
<dbReference type="CDD" id="cd00756">
    <property type="entry name" value="MoaE"/>
    <property type="match status" value="1"/>
</dbReference>
<comment type="pathway">
    <text evidence="1">Cofactor biosynthesis; molybdopterin biosynthesis.</text>
</comment>
<evidence type="ECO:0000313" key="13">
    <source>
        <dbReference type="Proteomes" id="UP001165678"/>
    </source>
</evidence>
<dbReference type="GO" id="GO:0006777">
    <property type="term" value="P:Mo-molybdopterin cofactor biosynthetic process"/>
    <property type="evidence" value="ECO:0007669"/>
    <property type="project" value="UniProtKB-KW"/>
</dbReference>
<reference evidence="12" key="1">
    <citation type="submission" date="2022-11" db="EMBL/GenBank/DDBJ databases">
        <title>Larsenimonas rhizosphaerae sp. nov., isolated from a tidal mudflat.</title>
        <authorList>
            <person name="Lee S.D."/>
            <person name="Kim I.S."/>
        </authorList>
    </citation>
    <scope>NUCLEOTIDE SEQUENCE</scope>
    <source>
        <strain evidence="12">GH2-1</strain>
    </source>
</reference>
<dbReference type="Pfam" id="PF02391">
    <property type="entry name" value="MoaE"/>
    <property type="match status" value="1"/>
</dbReference>
<dbReference type="Proteomes" id="UP001165678">
    <property type="component" value="Unassembled WGS sequence"/>
</dbReference>
<dbReference type="EMBL" id="JAPIVE010000001">
    <property type="protein sequence ID" value="MCX2523161.1"/>
    <property type="molecule type" value="Genomic_DNA"/>
</dbReference>
<evidence type="ECO:0000313" key="12">
    <source>
        <dbReference type="EMBL" id="MCX2523161.1"/>
    </source>
</evidence>
<evidence type="ECO:0000256" key="7">
    <source>
        <dbReference type="ARBA" id="ARBA00029745"/>
    </source>
</evidence>
<comment type="similarity">
    <text evidence="2">Belongs to the MoaE family.</text>
</comment>
<keyword evidence="13" id="KW-1185">Reference proteome</keyword>
<dbReference type="InterPro" id="IPR003448">
    <property type="entry name" value="Mopterin_biosynth_MoaE"/>
</dbReference>
<evidence type="ECO:0000256" key="8">
    <source>
        <dbReference type="ARBA" id="ARBA00030407"/>
    </source>
</evidence>